<reference evidence="2 3" key="1">
    <citation type="journal article" date="2014" name="Genome Biol. Evol.">
        <title>The genome of the myxosporean Thelohanellus kitauei shows adaptations to nutrient acquisition within its fish host.</title>
        <authorList>
            <person name="Yang Y."/>
            <person name="Xiong J."/>
            <person name="Zhou Z."/>
            <person name="Huo F."/>
            <person name="Miao W."/>
            <person name="Ran C."/>
            <person name="Liu Y."/>
            <person name="Zhang J."/>
            <person name="Feng J."/>
            <person name="Wang M."/>
            <person name="Wang M."/>
            <person name="Wang L."/>
            <person name="Yao B."/>
        </authorList>
    </citation>
    <scope>NUCLEOTIDE SEQUENCE [LARGE SCALE GENOMIC DNA]</scope>
    <source>
        <strain evidence="2">Wuqing</strain>
    </source>
</reference>
<feature type="region of interest" description="Disordered" evidence="1">
    <location>
        <begin position="79"/>
        <end position="108"/>
    </location>
</feature>
<evidence type="ECO:0000256" key="1">
    <source>
        <dbReference type="SAM" id="MobiDB-lite"/>
    </source>
</evidence>
<proteinExistence type="predicted"/>
<name>A0A0C2MXN3_THEKT</name>
<dbReference type="AlphaFoldDB" id="A0A0C2MXN3"/>
<keyword evidence="3" id="KW-1185">Reference proteome</keyword>
<dbReference type="Proteomes" id="UP000031668">
    <property type="component" value="Unassembled WGS sequence"/>
</dbReference>
<organism evidence="2 3">
    <name type="scientific">Thelohanellus kitauei</name>
    <name type="common">Myxosporean</name>
    <dbReference type="NCBI Taxonomy" id="669202"/>
    <lineage>
        <taxon>Eukaryota</taxon>
        <taxon>Metazoa</taxon>
        <taxon>Cnidaria</taxon>
        <taxon>Myxozoa</taxon>
        <taxon>Myxosporea</taxon>
        <taxon>Bivalvulida</taxon>
        <taxon>Platysporina</taxon>
        <taxon>Myxobolidae</taxon>
        <taxon>Thelohanellus</taxon>
    </lineage>
</organism>
<comment type="caution">
    <text evidence="2">The sequence shown here is derived from an EMBL/GenBank/DDBJ whole genome shotgun (WGS) entry which is preliminary data.</text>
</comment>
<gene>
    <name evidence="2" type="ORF">RF11_05759</name>
</gene>
<feature type="compositionally biased region" description="Polar residues" evidence="1">
    <location>
        <begin position="80"/>
        <end position="90"/>
    </location>
</feature>
<sequence length="108" mass="12454">MAVLYVEFVDYLYFPKSLVILNITTTIAQFASKSLSKSFTYQSTPPQYGYGYKRSIICENLHGQFHLKERICTLKRNEKVTASGTRQQTPGRRKGKPPILSFQNKERT</sequence>
<evidence type="ECO:0000313" key="2">
    <source>
        <dbReference type="EMBL" id="KII66392.1"/>
    </source>
</evidence>
<protein>
    <submittedName>
        <fullName evidence="2">Uncharacterized protein</fullName>
    </submittedName>
</protein>
<accession>A0A0C2MXN3</accession>
<dbReference type="EMBL" id="JWZT01003539">
    <property type="protein sequence ID" value="KII66392.1"/>
    <property type="molecule type" value="Genomic_DNA"/>
</dbReference>
<evidence type="ECO:0000313" key="3">
    <source>
        <dbReference type="Proteomes" id="UP000031668"/>
    </source>
</evidence>